<organism evidence="1 2">
    <name type="scientific">Panagrolaimus sp. JU765</name>
    <dbReference type="NCBI Taxonomy" id="591449"/>
    <lineage>
        <taxon>Eukaryota</taxon>
        <taxon>Metazoa</taxon>
        <taxon>Ecdysozoa</taxon>
        <taxon>Nematoda</taxon>
        <taxon>Chromadorea</taxon>
        <taxon>Rhabditida</taxon>
        <taxon>Tylenchina</taxon>
        <taxon>Panagrolaimomorpha</taxon>
        <taxon>Panagrolaimoidea</taxon>
        <taxon>Panagrolaimidae</taxon>
        <taxon>Panagrolaimus</taxon>
    </lineage>
</organism>
<evidence type="ECO:0000313" key="1">
    <source>
        <dbReference type="Proteomes" id="UP000887576"/>
    </source>
</evidence>
<evidence type="ECO:0000313" key="2">
    <source>
        <dbReference type="WBParaSite" id="JU765_v2.g2889.t1"/>
    </source>
</evidence>
<reference evidence="2" key="1">
    <citation type="submission" date="2022-11" db="UniProtKB">
        <authorList>
            <consortium name="WormBaseParasite"/>
        </authorList>
    </citation>
    <scope>IDENTIFICATION</scope>
</reference>
<accession>A0AC34R352</accession>
<name>A0AC34R352_9BILA</name>
<dbReference type="Proteomes" id="UP000887576">
    <property type="component" value="Unplaced"/>
</dbReference>
<proteinExistence type="predicted"/>
<sequence>MPKNLLRLSLPKDDVKLVFKEFNWPMTKDEEDVLQMKVEKKYAFNAEDEIVPTITCSDGISESQDTPLSRHQRTRQPTAVSLADDAPSGKKRRLESFPSNAETEMNNVFETKSVHEDTSDSLTNVSNSNSPHPAVENDPMSDLDDELWINVNNSPKKGRRFPQIRPAHINLDTPPNNEIPSCSNLLDEAQSTTENIQSIFDNTIKDMLKQANRNTSDSLTNVSNSNSPQPAVENDPMSDLDDELWMNNSPKKGRRFPQIRPAHINLDTPPNNEIPSCSNSVNEAQTGTTENIKSIFDNTVKAMLKQANQTDVLLDDLSQIPIIKELKRNIEQGVEYITNLKSKDLKEIEKINDRFIFNKQ</sequence>
<protein>
    <submittedName>
        <fullName evidence="2">Uncharacterized protein</fullName>
    </submittedName>
</protein>
<dbReference type="WBParaSite" id="JU765_v2.g2889.t1">
    <property type="protein sequence ID" value="JU765_v2.g2889.t1"/>
    <property type="gene ID" value="JU765_v2.g2889"/>
</dbReference>